<evidence type="ECO:0000313" key="6">
    <source>
        <dbReference type="Proteomes" id="UP001183682"/>
    </source>
</evidence>
<dbReference type="EMBL" id="JARPZN010000013">
    <property type="protein sequence ID" value="MDT2691376.1"/>
    <property type="molecule type" value="Genomic_DNA"/>
</dbReference>
<organism evidence="1 6">
    <name type="scientific">Enterococcus gallinarum</name>
    <dbReference type="NCBI Taxonomy" id="1353"/>
    <lineage>
        <taxon>Bacteria</taxon>
        <taxon>Bacillati</taxon>
        <taxon>Bacillota</taxon>
        <taxon>Bacilli</taxon>
        <taxon>Lactobacillales</taxon>
        <taxon>Enterococcaceae</taxon>
        <taxon>Enterococcus</taxon>
    </lineage>
</organism>
<dbReference type="RefSeq" id="WP_113850087.1">
    <property type="nucleotide sequence ID" value="NZ_CP050485.1"/>
</dbReference>
<dbReference type="Proteomes" id="UP000516696">
    <property type="component" value="Chromosome"/>
</dbReference>
<dbReference type="AlphaFoldDB" id="A0A366U467"/>
<reference evidence="2 5" key="2">
    <citation type="submission" date="2020-03" db="EMBL/GenBank/DDBJ databases">
        <title>Characterization of ganglioside-mimicking enterococci.</title>
        <authorList>
            <person name="Patry R.T."/>
            <person name="Nothaft H."/>
            <person name="Bridger R."/>
            <person name="Shajahan A."/>
            <person name="Huynh S."/>
            <person name="Sanchez S."/>
            <person name="Azadi P."/>
            <person name="Cooper K."/>
            <person name="Miller W.G."/>
            <person name="Parker C.T."/>
            <person name="Wells L."/>
            <person name="Szymanski C.M."/>
        </authorList>
    </citation>
    <scope>NUCLEOTIDE SEQUENCE [LARGE SCALE GENOMIC DNA]</scope>
    <source>
        <strain evidence="2 5">EGM181</strain>
    </source>
</reference>
<dbReference type="OrthoDB" id="1655367at2"/>
<reference evidence="1" key="3">
    <citation type="submission" date="2023-03" db="EMBL/GenBank/DDBJ databases">
        <authorList>
            <person name="Shen W."/>
            <person name="Cai J."/>
        </authorList>
    </citation>
    <scope>NUCLEOTIDE SEQUENCE</scope>
    <source>
        <strain evidence="1">K69-2</strain>
    </source>
</reference>
<evidence type="ECO:0000313" key="5">
    <source>
        <dbReference type="Proteomes" id="UP000516696"/>
    </source>
</evidence>
<name>A0A366U467_ENTGA</name>
<dbReference type="EMBL" id="CP050485">
    <property type="protein sequence ID" value="QOG26673.1"/>
    <property type="molecule type" value="Genomic_DNA"/>
</dbReference>
<evidence type="ECO:0000313" key="1">
    <source>
        <dbReference type="EMBL" id="MDT2691376.1"/>
    </source>
</evidence>
<dbReference type="Proteomes" id="UP001183682">
    <property type="component" value="Unassembled WGS sequence"/>
</dbReference>
<dbReference type="Proteomes" id="UP000254807">
    <property type="component" value="Unassembled WGS sequence"/>
</dbReference>
<proteinExistence type="predicted"/>
<dbReference type="EMBL" id="UFYW01000001">
    <property type="protein sequence ID" value="STD83108.1"/>
    <property type="molecule type" value="Genomic_DNA"/>
</dbReference>
<evidence type="ECO:0000313" key="4">
    <source>
        <dbReference type="Proteomes" id="UP000254807"/>
    </source>
</evidence>
<gene>
    <name evidence="2" type="ORF">EGM181_05045</name>
    <name evidence="3" type="ORF">NCTC12360_01568</name>
    <name evidence="1" type="ORF">P7E30_14465</name>
</gene>
<evidence type="ECO:0000313" key="2">
    <source>
        <dbReference type="EMBL" id="QOG26673.1"/>
    </source>
</evidence>
<protein>
    <submittedName>
        <fullName evidence="1">Uncharacterized protein</fullName>
    </submittedName>
</protein>
<sequence length="97" mass="11153">MLRTNAIPIVDSYDRNTNNYLGSFEQTDENILNYVAGLSPFESVRLVEHTTDTLILTTIGYFFDQVSDQQWLQQILPKLIAKQTGKSTIEAVKIFFY</sequence>
<keyword evidence="4" id="KW-1185">Reference proteome</keyword>
<evidence type="ECO:0000313" key="3">
    <source>
        <dbReference type="EMBL" id="STD83108.1"/>
    </source>
</evidence>
<reference evidence="3 4" key="1">
    <citation type="submission" date="2018-06" db="EMBL/GenBank/DDBJ databases">
        <authorList>
            <consortium name="Pathogen Informatics"/>
            <person name="Doyle S."/>
        </authorList>
    </citation>
    <scope>NUCLEOTIDE SEQUENCE [LARGE SCALE GENOMIC DNA]</scope>
    <source>
        <strain evidence="3 4">NCTC12360</strain>
    </source>
</reference>
<accession>A0A366U467</accession>